<dbReference type="InterPro" id="IPR029068">
    <property type="entry name" value="Glyas_Bleomycin-R_OHBP_Dase"/>
</dbReference>
<keyword evidence="1" id="KW-0732">Signal</keyword>
<dbReference type="AlphaFoldDB" id="A0A154QED7"/>
<evidence type="ECO:0000313" key="3">
    <source>
        <dbReference type="EMBL" id="KZC22647.1"/>
    </source>
</evidence>
<organism evidence="3 4">
    <name type="scientific">Rhodanobacter thiooxydans</name>
    <dbReference type="NCBI Taxonomy" id="416169"/>
    <lineage>
        <taxon>Bacteria</taxon>
        <taxon>Pseudomonadati</taxon>
        <taxon>Pseudomonadota</taxon>
        <taxon>Gammaproteobacteria</taxon>
        <taxon>Lysobacterales</taxon>
        <taxon>Rhodanobacteraceae</taxon>
        <taxon>Rhodanobacter</taxon>
    </lineage>
</organism>
<dbReference type="InterPro" id="IPR037523">
    <property type="entry name" value="VOC_core"/>
</dbReference>
<protein>
    <submittedName>
        <fullName evidence="3">Glyoxalase</fullName>
    </submittedName>
</protein>
<dbReference type="Proteomes" id="UP000076131">
    <property type="component" value="Unassembled WGS sequence"/>
</dbReference>
<dbReference type="Gene3D" id="3.10.180.10">
    <property type="entry name" value="2,3-Dihydroxybiphenyl 1,2-Dioxygenase, domain 1"/>
    <property type="match status" value="1"/>
</dbReference>
<dbReference type="RefSeq" id="WP_039953757.1">
    <property type="nucleotide sequence ID" value="NZ_LVJS01000054.1"/>
</dbReference>
<dbReference type="eggNOG" id="COG0346">
    <property type="taxonomic scope" value="Bacteria"/>
</dbReference>
<dbReference type="InterPro" id="IPR004360">
    <property type="entry name" value="Glyas_Fos-R_dOase_dom"/>
</dbReference>
<dbReference type="SUPFAM" id="SSF54593">
    <property type="entry name" value="Glyoxalase/Bleomycin resistance protein/Dihydroxybiphenyl dioxygenase"/>
    <property type="match status" value="1"/>
</dbReference>
<gene>
    <name evidence="3" type="ORF">RHOFW104T7_17710</name>
</gene>
<evidence type="ECO:0000313" key="4">
    <source>
        <dbReference type="Proteomes" id="UP000076131"/>
    </source>
</evidence>
<evidence type="ECO:0000256" key="1">
    <source>
        <dbReference type="SAM" id="SignalP"/>
    </source>
</evidence>
<feature type="signal peptide" evidence="1">
    <location>
        <begin position="1"/>
        <end position="24"/>
    </location>
</feature>
<comment type="caution">
    <text evidence="3">The sequence shown here is derived from an EMBL/GenBank/DDBJ whole genome shotgun (WGS) entry which is preliminary data.</text>
</comment>
<accession>A0A154QED7</accession>
<dbReference type="STRING" id="416169.RHOFW104T7_17710"/>
<feature type="domain" description="VOC" evidence="2">
    <location>
        <begin position="29"/>
        <end position="155"/>
    </location>
</feature>
<keyword evidence="4" id="KW-1185">Reference proteome</keyword>
<dbReference type="EMBL" id="LVJS01000054">
    <property type="protein sequence ID" value="KZC22647.1"/>
    <property type="molecule type" value="Genomic_DNA"/>
</dbReference>
<name>A0A154QED7_9GAMM</name>
<feature type="chain" id="PRO_5007599804" evidence="1">
    <location>
        <begin position="25"/>
        <end position="175"/>
    </location>
</feature>
<proteinExistence type="predicted"/>
<dbReference type="PROSITE" id="PS51819">
    <property type="entry name" value="VOC"/>
    <property type="match status" value="1"/>
</dbReference>
<evidence type="ECO:0000259" key="2">
    <source>
        <dbReference type="PROSITE" id="PS51819"/>
    </source>
</evidence>
<sequence>MGKSLFWRLFLVLGIMVGALPAGAATLYGDDYARVGVPDLPQAVAFFTGVLDCRPIESTAGRAVNDSLRPSRLLICDTGSIVELFDQRNVAPAPEQAGQTVRFVTDDLVHDGQWLRHQGVDVSGAPHRLTSGPLAGRLALDFVSPWGLHLQLLGSRADGPAGGTLATTDIPSGGN</sequence>
<dbReference type="CDD" id="cd06587">
    <property type="entry name" value="VOC"/>
    <property type="match status" value="1"/>
</dbReference>
<reference evidence="3 4" key="1">
    <citation type="journal article" date="2016" name="MBio">
        <title>Lateral Gene Transfer in a Heavy Metal-Contaminated-Groundwater Microbial Community.</title>
        <authorList>
            <person name="Hemme C.L."/>
            <person name="Green S.J."/>
            <person name="Rishishwar L."/>
            <person name="Prakash O."/>
            <person name="Pettenato A."/>
            <person name="Chakraborty R."/>
            <person name="Deutschbauer A.M."/>
            <person name="Van Nostrand J.D."/>
            <person name="Wu L."/>
            <person name="He Z."/>
            <person name="Jordan I.K."/>
            <person name="Hazen T.C."/>
            <person name="Arkin A.P."/>
            <person name="Kostka J.E."/>
            <person name="Zhou J."/>
        </authorList>
    </citation>
    <scope>NUCLEOTIDE SEQUENCE [LARGE SCALE GENOMIC DNA]</scope>
    <source>
        <strain evidence="3 4">FW104-T7</strain>
    </source>
</reference>
<dbReference type="Pfam" id="PF00903">
    <property type="entry name" value="Glyoxalase"/>
    <property type="match status" value="1"/>
</dbReference>